<protein>
    <submittedName>
        <fullName evidence="5">Acid sphingomyelinase-like phosphodiesterase 3b</fullName>
    </submittedName>
</protein>
<keyword evidence="2" id="KW-0325">Glycoprotein</keyword>
<sequence length="166" mass="19043">MRIPKYRCSMLIPILLCDGQVYIVGHTPPGVDDHESGAAALNERHNTRYLQVVRLYSDIIRGQFFGHWHSDTFRVIYSDTANSIGKANWMIEYSLLDYYELQEISAITLHDLADRFTQSNDYAFVRECYSSYAYALASTGHSTVRPYLVLQLLLVLLICAEVLNVR</sequence>
<dbReference type="SUPFAM" id="SSF56300">
    <property type="entry name" value="Metallo-dependent phosphatases"/>
    <property type="match status" value="1"/>
</dbReference>
<dbReference type="PANTHER" id="PTHR10340:SF57">
    <property type="entry name" value="METALLOPHOS DOMAIN-CONTAINING PROTEIN"/>
    <property type="match status" value="1"/>
</dbReference>
<dbReference type="Pfam" id="PF19272">
    <property type="entry name" value="ASMase_C"/>
    <property type="match status" value="1"/>
</dbReference>
<dbReference type="Proteomes" id="UP000008237">
    <property type="component" value="Unassembled WGS sequence"/>
</dbReference>
<keyword evidence="1" id="KW-0378">Hydrolase</keyword>
<keyword evidence="6" id="KW-1185">Reference proteome</keyword>
<evidence type="ECO:0000256" key="1">
    <source>
        <dbReference type="ARBA" id="ARBA00022801"/>
    </source>
</evidence>
<evidence type="ECO:0000313" key="5">
    <source>
        <dbReference type="EMBL" id="EFN77828.1"/>
    </source>
</evidence>
<dbReference type="GO" id="GO:0005615">
    <property type="term" value="C:extracellular space"/>
    <property type="evidence" value="ECO:0007669"/>
    <property type="project" value="TreeGrafter"/>
</dbReference>
<dbReference type="AlphaFoldDB" id="E2C2H2"/>
<gene>
    <name evidence="5" type="ORF">EAI_11735</name>
</gene>
<keyword evidence="3" id="KW-0732">Signal</keyword>
<dbReference type="OrthoDB" id="348678at2759"/>
<feature type="domain" description="Sphingomyelin phosphodiesterase C-terminal" evidence="4">
    <location>
        <begin position="79"/>
        <end position="132"/>
    </location>
</feature>
<evidence type="ECO:0000259" key="4">
    <source>
        <dbReference type="Pfam" id="PF19272"/>
    </source>
</evidence>
<evidence type="ECO:0000256" key="3">
    <source>
        <dbReference type="SAM" id="SignalP"/>
    </source>
</evidence>
<evidence type="ECO:0000313" key="6">
    <source>
        <dbReference type="Proteomes" id="UP000008237"/>
    </source>
</evidence>
<dbReference type="GO" id="GO:0008081">
    <property type="term" value="F:phosphoric diester hydrolase activity"/>
    <property type="evidence" value="ECO:0007669"/>
    <property type="project" value="TreeGrafter"/>
</dbReference>
<feature type="chain" id="PRO_5003157979" evidence="3">
    <location>
        <begin position="20"/>
        <end position="166"/>
    </location>
</feature>
<proteinExistence type="predicted"/>
<organism evidence="6">
    <name type="scientific">Harpegnathos saltator</name>
    <name type="common">Jerdon's jumping ant</name>
    <dbReference type="NCBI Taxonomy" id="610380"/>
    <lineage>
        <taxon>Eukaryota</taxon>
        <taxon>Metazoa</taxon>
        <taxon>Ecdysozoa</taxon>
        <taxon>Arthropoda</taxon>
        <taxon>Hexapoda</taxon>
        <taxon>Insecta</taxon>
        <taxon>Pterygota</taxon>
        <taxon>Neoptera</taxon>
        <taxon>Endopterygota</taxon>
        <taxon>Hymenoptera</taxon>
        <taxon>Apocrita</taxon>
        <taxon>Aculeata</taxon>
        <taxon>Formicoidea</taxon>
        <taxon>Formicidae</taxon>
        <taxon>Ponerinae</taxon>
        <taxon>Ponerini</taxon>
        <taxon>Harpegnathos</taxon>
    </lineage>
</organism>
<accession>E2C2H2</accession>
<dbReference type="STRING" id="610380.E2C2H2"/>
<dbReference type="InParanoid" id="E2C2H2"/>
<name>E2C2H2_HARSA</name>
<dbReference type="InterPro" id="IPR045473">
    <property type="entry name" value="ASM_C"/>
</dbReference>
<evidence type="ECO:0000256" key="2">
    <source>
        <dbReference type="ARBA" id="ARBA00023180"/>
    </source>
</evidence>
<feature type="signal peptide" evidence="3">
    <location>
        <begin position="1"/>
        <end position="19"/>
    </location>
</feature>
<dbReference type="PANTHER" id="PTHR10340">
    <property type="entry name" value="SPHINGOMYELIN PHOSPHODIESTERASE"/>
    <property type="match status" value="1"/>
</dbReference>
<reference evidence="5 6" key="1">
    <citation type="journal article" date="2010" name="Science">
        <title>Genomic comparison of the ants Camponotus floridanus and Harpegnathos saltator.</title>
        <authorList>
            <person name="Bonasio R."/>
            <person name="Zhang G."/>
            <person name="Ye C."/>
            <person name="Mutti N.S."/>
            <person name="Fang X."/>
            <person name="Qin N."/>
            <person name="Donahue G."/>
            <person name="Yang P."/>
            <person name="Li Q."/>
            <person name="Li C."/>
            <person name="Zhang P."/>
            <person name="Huang Z."/>
            <person name="Berger S.L."/>
            <person name="Reinberg D."/>
            <person name="Wang J."/>
            <person name="Liebig J."/>
        </authorList>
    </citation>
    <scope>NUCLEOTIDE SEQUENCE [LARGE SCALE GENOMIC DNA]</scope>
    <source>
        <strain evidence="5 6">R22 G/1</strain>
    </source>
</reference>
<dbReference type="InterPro" id="IPR029052">
    <property type="entry name" value="Metallo-depent_PP-like"/>
</dbReference>
<dbReference type="EMBL" id="GL452135">
    <property type="protein sequence ID" value="EFN77828.1"/>
    <property type="molecule type" value="Genomic_DNA"/>
</dbReference>